<dbReference type="EMBL" id="CAJVPD010000265">
    <property type="protein sequence ID" value="CAG8410185.1"/>
    <property type="molecule type" value="Genomic_DNA"/>
</dbReference>
<protein>
    <recommendedName>
        <fullName evidence="1">SnoaL-like domain-containing protein</fullName>
    </recommendedName>
</protein>
<dbReference type="Pfam" id="PF13577">
    <property type="entry name" value="SnoaL_4"/>
    <property type="match status" value="1"/>
</dbReference>
<gene>
    <name evidence="2" type="ORF">PSALAMII_LOCUS8608</name>
</gene>
<reference evidence="2" key="1">
    <citation type="submission" date="2021-07" db="EMBL/GenBank/DDBJ databases">
        <authorList>
            <person name="Branca A.L. A."/>
        </authorList>
    </citation>
    <scope>NUCLEOTIDE SEQUENCE</scope>
</reference>
<dbReference type="InterPro" id="IPR037401">
    <property type="entry name" value="SnoaL-like"/>
</dbReference>
<dbReference type="Gene3D" id="3.10.450.50">
    <property type="match status" value="1"/>
</dbReference>
<evidence type="ECO:0000313" key="3">
    <source>
        <dbReference type="Proteomes" id="UP001152592"/>
    </source>
</evidence>
<feature type="domain" description="SnoaL-like" evidence="1">
    <location>
        <begin position="150"/>
        <end position="273"/>
    </location>
</feature>
<organism evidence="2 3">
    <name type="scientific">Penicillium salamii</name>
    <dbReference type="NCBI Taxonomy" id="1612424"/>
    <lineage>
        <taxon>Eukaryota</taxon>
        <taxon>Fungi</taxon>
        <taxon>Dikarya</taxon>
        <taxon>Ascomycota</taxon>
        <taxon>Pezizomycotina</taxon>
        <taxon>Eurotiomycetes</taxon>
        <taxon>Eurotiomycetidae</taxon>
        <taxon>Eurotiales</taxon>
        <taxon>Aspergillaceae</taxon>
        <taxon>Penicillium</taxon>
    </lineage>
</organism>
<dbReference type="SUPFAM" id="SSF54427">
    <property type="entry name" value="NTF2-like"/>
    <property type="match status" value="1"/>
</dbReference>
<accession>A0A9W4NTV6</accession>
<name>A0A9W4NTV6_9EURO</name>
<evidence type="ECO:0000259" key="1">
    <source>
        <dbReference type="Pfam" id="PF13577"/>
    </source>
</evidence>
<sequence length="301" mass="33168">MLIGYVFPFALFQELSCSTDPYLQNLLLLPLSNAGCSPGAPSCDYSSSHFSPVHFALKSKLEISNSLPIIIDIGWNLYYIHGWQHLSSISTLDLGRVPSLDSIYFGHCSDIPPLQKSQLLLLYLSLSSFHRHLTTIYPQLPINNAMTGTTSDHELIRNTIASVAITFDVKKFEDLRNFLTEDVVADYTGSLGLMDGTDAVIEGLSKAIGHISTFHGLTTQTIHLTGDDTAEATTYCAAGHFLGDKSFLAEARYFDKLVKVAEEGGVKWKISYRLTTMMGVPRGDVSMFSIDLNEWADSLKA</sequence>
<dbReference type="InterPro" id="IPR032710">
    <property type="entry name" value="NTF2-like_dom_sf"/>
</dbReference>
<dbReference type="OrthoDB" id="10059875at2759"/>
<proteinExistence type="predicted"/>
<dbReference type="Proteomes" id="UP001152592">
    <property type="component" value="Unassembled WGS sequence"/>
</dbReference>
<comment type="caution">
    <text evidence="2">The sequence shown here is derived from an EMBL/GenBank/DDBJ whole genome shotgun (WGS) entry which is preliminary data.</text>
</comment>
<dbReference type="AlphaFoldDB" id="A0A9W4NTV6"/>
<evidence type="ECO:0000313" key="2">
    <source>
        <dbReference type="EMBL" id="CAG8410185.1"/>
    </source>
</evidence>